<dbReference type="AlphaFoldDB" id="A0A0D0IW54"/>
<dbReference type="RefSeq" id="WP_042517829.1">
    <property type="nucleotide sequence ID" value="NZ_JAXYZE010000108.1"/>
</dbReference>
<dbReference type="STRING" id="1602171.ST44_02510"/>
<reference evidence="1 2" key="1">
    <citation type="submission" date="2015-01" db="EMBL/GenBank/DDBJ databases">
        <title>Comparative genomics of non-oral Prevotella species.</title>
        <authorList>
            <person name="Accetto T."/>
            <person name="Nograsek B."/>
            <person name="Avgustin G."/>
        </authorList>
    </citation>
    <scope>NUCLEOTIDE SEQUENCE [LARGE SCALE GENOMIC DNA]</scope>
    <source>
        <strain evidence="1 2">P5-119</strain>
    </source>
</reference>
<accession>A0A0D0IW54</accession>
<keyword evidence="2" id="KW-1185">Reference proteome</keyword>
<evidence type="ECO:0000313" key="2">
    <source>
        <dbReference type="Proteomes" id="UP000032046"/>
    </source>
</evidence>
<sequence>MKKSILLLFYLCITIAINAQSIGGNVLGVSFKSSLLETFNLLNYKGYCPKMVSLPAGHSIHYMIEVQNPPEYFLNWEECVIDSYVDNFWGRTNVWDVQFMKLYKDKSIADNDYAKLLMSLKPLYSSLKSGDIFLDIRILKHYTVEDKKTKLIVTEQYNSFNDSYVVNLRFCDKKRYYKEKR</sequence>
<dbReference type="EMBL" id="JXQK01000026">
    <property type="protein sequence ID" value="KIP64288.1"/>
    <property type="molecule type" value="Genomic_DNA"/>
</dbReference>
<protein>
    <submittedName>
        <fullName evidence="1">Uncharacterized protein</fullName>
    </submittedName>
</protein>
<evidence type="ECO:0000313" key="1">
    <source>
        <dbReference type="EMBL" id="KIP64288.1"/>
    </source>
</evidence>
<proteinExistence type="predicted"/>
<comment type="caution">
    <text evidence="1">The sequence shown here is derived from an EMBL/GenBank/DDBJ whole genome shotgun (WGS) entry which is preliminary data.</text>
</comment>
<dbReference type="Proteomes" id="UP000032046">
    <property type="component" value="Unassembled WGS sequence"/>
</dbReference>
<name>A0A0D0IW54_9BACT</name>
<gene>
    <name evidence="1" type="ORF">ST44_02510</name>
</gene>
<organism evidence="1 2">
    <name type="scientific">Prevotella pectinovora</name>
    <dbReference type="NCBI Taxonomy" id="1602169"/>
    <lineage>
        <taxon>Bacteria</taxon>
        <taxon>Pseudomonadati</taxon>
        <taxon>Bacteroidota</taxon>
        <taxon>Bacteroidia</taxon>
        <taxon>Bacteroidales</taxon>
        <taxon>Prevotellaceae</taxon>
        <taxon>Prevotella</taxon>
    </lineage>
</organism>